<keyword evidence="1" id="KW-0732">Signal</keyword>
<gene>
    <name evidence="2" type="ORF">NCTC13456_03026</name>
</gene>
<dbReference type="EMBL" id="UFXS01000001">
    <property type="protein sequence ID" value="STD59375.1"/>
    <property type="molecule type" value="Genomic_DNA"/>
</dbReference>
<protein>
    <recommendedName>
        <fullName evidence="4">TraB/GumN family protein</fullName>
    </recommendedName>
</protein>
<reference evidence="2 3" key="1">
    <citation type="submission" date="2018-06" db="EMBL/GenBank/DDBJ databases">
        <authorList>
            <consortium name="Pathogen Informatics"/>
            <person name="Doyle S."/>
        </authorList>
    </citation>
    <scope>NUCLEOTIDE SEQUENCE [LARGE SCALE GENOMIC DNA]</scope>
    <source>
        <strain evidence="2 3">NCTC13456</strain>
    </source>
</reference>
<evidence type="ECO:0000313" key="3">
    <source>
        <dbReference type="Proteomes" id="UP000254737"/>
    </source>
</evidence>
<dbReference type="STRING" id="343874.GCA_000805695_00503"/>
<evidence type="ECO:0008006" key="4">
    <source>
        <dbReference type="Google" id="ProtNLM"/>
    </source>
</evidence>
<name>A0A376GEV0_9FLAO</name>
<feature type="signal peptide" evidence="1">
    <location>
        <begin position="1"/>
        <end position="21"/>
    </location>
</feature>
<dbReference type="AlphaFoldDB" id="A0A376GEV0"/>
<sequence length="274" mass="31882">MKNLFIAIATFIGTMNLSAQAKYQFQTKFDDAIPVLNMGTFHMGYTPDASTTEFDENNQDNVRQIHEIAKQIAAFKPTIILVEQNPSRNKMLNKLFQDYLLNPKMKFENPNEVELLAYEVGRLSGSKKIYGINYQEDYLYMLGDLLKEQDDSITFKKYIEMFRNNDSKNGITKKDVKLKELLQYYNQPEFLDFSVAVNADMLTTVSYKKYPVGAEQAAKYYHRNLAMFSNMNNVPITKDDRIFVLMGATHTAFFKDFLRRSPKFKEVNTLDYLK</sequence>
<dbReference type="Proteomes" id="UP000254737">
    <property type="component" value="Unassembled WGS sequence"/>
</dbReference>
<dbReference type="RefSeq" id="WP_115001399.1">
    <property type="nucleotide sequence ID" value="NZ_UFXS01000001.1"/>
</dbReference>
<dbReference type="Pfam" id="PF18950">
    <property type="entry name" value="DUF5694"/>
    <property type="match status" value="1"/>
</dbReference>
<proteinExistence type="predicted"/>
<evidence type="ECO:0000256" key="1">
    <source>
        <dbReference type="SAM" id="SignalP"/>
    </source>
</evidence>
<feature type="chain" id="PRO_5016904574" description="TraB/GumN family protein" evidence="1">
    <location>
        <begin position="22"/>
        <end position="274"/>
    </location>
</feature>
<organism evidence="2 3">
    <name type="scientific">Empedobacter falsenii</name>
    <dbReference type="NCBI Taxonomy" id="343874"/>
    <lineage>
        <taxon>Bacteria</taxon>
        <taxon>Pseudomonadati</taxon>
        <taxon>Bacteroidota</taxon>
        <taxon>Flavobacteriia</taxon>
        <taxon>Flavobacteriales</taxon>
        <taxon>Weeksellaceae</taxon>
        <taxon>Empedobacter</taxon>
    </lineage>
</organism>
<dbReference type="InterPro" id="IPR043749">
    <property type="entry name" value="DUF5694"/>
</dbReference>
<evidence type="ECO:0000313" key="2">
    <source>
        <dbReference type="EMBL" id="STD59375.1"/>
    </source>
</evidence>
<accession>A0A376GEV0</accession>